<gene>
    <name evidence="2" type="ORF">THAOC_21176</name>
</gene>
<evidence type="ECO:0000313" key="3">
    <source>
        <dbReference type="Proteomes" id="UP000266841"/>
    </source>
</evidence>
<keyword evidence="3" id="KW-1185">Reference proteome</keyword>
<organism evidence="2 3">
    <name type="scientific">Thalassiosira oceanica</name>
    <name type="common">Marine diatom</name>
    <dbReference type="NCBI Taxonomy" id="159749"/>
    <lineage>
        <taxon>Eukaryota</taxon>
        <taxon>Sar</taxon>
        <taxon>Stramenopiles</taxon>
        <taxon>Ochrophyta</taxon>
        <taxon>Bacillariophyta</taxon>
        <taxon>Coscinodiscophyceae</taxon>
        <taxon>Thalassiosirophycidae</taxon>
        <taxon>Thalassiosirales</taxon>
        <taxon>Thalassiosiraceae</taxon>
        <taxon>Thalassiosira</taxon>
    </lineage>
</organism>
<name>K0S1Q9_THAOC</name>
<dbReference type="AlphaFoldDB" id="K0S1Q9"/>
<feature type="non-terminal residue" evidence="2">
    <location>
        <position position="1"/>
    </location>
</feature>
<protein>
    <submittedName>
        <fullName evidence="2">Uncharacterized protein</fullName>
    </submittedName>
</protein>
<dbReference type="Proteomes" id="UP000266841">
    <property type="component" value="Unassembled WGS sequence"/>
</dbReference>
<dbReference type="EMBL" id="AGNL01024540">
    <property type="protein sequence ID" value="EJK58679.1"/>
    <property type="molecule type" value="Genomic_DNA"/>
</dbReference>
<proteinExistence type="predicted"/>
<evidence type="ECO:0000313" key="2">
    <source>
        <dbReference type="EMBL" id="EJK58679.1"/>
    </source>
</evidence>
<feature type="region of interest" description="Disordered" evidence="1">
    <location>
        <begin position="64"/>
        <end position="98"/>
    </location>
</feature>
<sequence>AVLIIGGRLADRLVIDRRNAHGQPLEWACGRRLARRRGHGVVHAPERHRVRPRVVLWSSTSSRSHGVMLAGPGPERKAGPVGTHLKGKDWGCDNRKPSVPLGGITKARTFNLKRRPSSICD</sequence>
<feature type="compositionally biased region" description="Basic and acidic residues" evidence="1">
    <location>
        <begin position="86"/>
        <end position="96"/>
    </location>
</feature>
<reference evidence="2 3" key="1">
    <citation type="journal article" date="2012" name="Genome Biol.">
        <title>Genome and low-iron response of an oceanic diatom adapted to chronic iron limitation.</title>
        <authorList>
            <person name="Lommer M."/>
            <person name="Specht M."/>
            <person name="Roy A.S."/>
            <person name="Kraemer L."/>
            <person name="Andreson R."/>
            <person name="Gutowska M.A."/>
            <person name="Wolf J."/>
            <person name="Bergner S.V."/>
            <person name="Schilhabel M.B."/>
            <person name="Klostermeier U.C."/>
            <person name="Beiko R.G."/>
            <person name="Rosenstiel P."/>
            <person name="Hippler M."/>
            <person name="Laroche J."/>
        </authorList>
    </citation>
    <scope>NUCLEOTIDE SEQUENCE [LARGE SCALE GENOMIC DNA]</scope>
    <source>
        <strain evidence="2 3">CCMP1005</strain>
    </source>
</reference>
<comment type="caution">
    <text evidence="2">The sequence shown here is derived from an EMBL/GenBank/DDBJ whole genome shotgun (WGS) entry which is preliminary data.</text>
</comment>
<evidence type="ECO:0000256" key="1">
    <source>
        <dbReference type="SAM" id="MobiDB-lite"/>
    </source>
</evidence>
<accession>K0S1Q9</accession>